<proteinExistence type="predicted"/>
<protein>
    <recommendedName>
        <fullName evidence="4">Antitoxin Xre/MbcA/ParS-like toxin-binding domain-containing protein</fullName>
    </recommendedName>
</protein>
<evidence type="ECO:0008006" key="4">
    <source>
        <dbReference type="Google" id="ProtNLM"/>
    </source>
</evidence>
<sequence>MSDLPVRSAGHRSVPSFLRPKPARHGVPVLLQTAREREYREMEQALRASGGLAGTDHVTGLLAARTDQPISRLARWIVAHEVVSFEWKAGTMLPLFQFDLAGMTLRPEVTAAIRELEAVLNDWEICLWFARPNAWLGDAAPVDCIGVDARALHDAARADRYLARS</sequence>
<keyword evidence="3" id="KW-1185">Reference proteome</keyword>
<comment type="caution">
    <text evidence="2">The sequence shown here is derived from an EMBL/GenBank/DDBJ whole genome shotgun (WGS) entry which is preliminary data.</text>
</comment>
<reference evidence="2 3" key="2">
    <citation type="submission" date="2020-06" db="EMBL/GenBank/DDBJ databases">
        <title>Ramlibacter rhizophilus sp. nov., isolated from rhizosphere soil of national flower Mugunghwa from South Korea.</title>
        <authorList>
            <person name="Zheng-Fei Y."/>
            <person name="Huan T."/>
        </authorList>
    </citation>
    <scope>NUCLEOTIDE SEQUENCE [LARGE SCALE GENOMIC DNA]</scope>
    <source>
        <strain evidence="2 3">B156</strain>
    </source>
</reference>
<accession>A0A849KJR0</accession>
<evidence type="ECO:0000313" key="3">
    <source>
        <dbReference type="Proteomes" id="UP000552954"/>
    </source>
</evidence>
<reference evidence="2 3" key="1">
    <citation type="submission" date="2020-05" db="EMBL/GenBank/DDBJ databases">
        <authorList>
            <person name="Khan S.A."/>
            <person name="Jeon C.O."/>
            <person name="Chun B.H."/>
        </authorList>
    </citation>
    <scope>NUCLEOTIDE SEQUENCE [LARGE SCALE GENOMIC DNA]</scope>
    <source>
        <strain evidence="2 3">B156</strain>
    </source>
</reference>
<dbReference type="AlphaFoldDB" id="A0A849KJR0"/>
<dbReference type="EMBL" id="JABFCS010000001">
    <property type="protein sequence ID" value="NNU41989.1"/>
    <property type="molecule type" value="Genomic_DNA"/>
</dbReference>
<organism evidence="2 3">
    <name type="scientific">Ramlibacter montanisoli</name>
    <dbReference type="NCBI Taxonomy" id="2732512"/>
    <lineage>
        <taxon>Bacteria</taxon>
        <taxon>Pseudomonadati</taxon>
        <taxon>Pseudomonadota</taxon>
        <taxon>Betaproteobacteria</taxon>
        <taxon>Burkholderiales</taxon>
        <taxon>Comamonadaceae</taxon>
        <taxon>Ramlibacter</taxon>
    </lineage>
</organism>
<evidence type="ECO:0000256" key="1">
    <source>
        <dbReference type="SAM" id="MobiDB-lite"/>
    </source>
</evidence>
<feature type="region of interest" description="Disordered" evidence="1">
    <location>
        <begin position="1"/>
        <end position="20"/>
    </location>
</feature>
<dbReference type="Proteomes" id="UP000552954">
    <property type="component" value="Unassembled WGS sequence"/>
</dbReference>
<dbReference type="RefSeq" id="WP_171556398.1">
    <property type="nucleotide sequence ID" value="NZ_JABFCS010000001.1"/>
</dbReference>
<name>A0A849KJR0_9BURK</name>
<gene>
    <name evidence="2" type="ORF">HK415_00660</name>
</gene>
<evidence type="ECO:0000313" key="2">
    <source>
        <dbReference type="EMBL" id="NNU41989.1"/>
    </source>
</evidence>